<comment type="subcellular location">
    <subcellularLocation>
        <location evidence="2 17">Host cytoplasm</location>
    </subcellularLocation>
    <subcellularLocation>
        <location evidence="1 17">Host nucleus</location>
    </subcellularLocation>
</comment>
<protein>
    <recommendedName>
        <fullName evidence="4 17">Transcriptional activator protein</fullName>
        <shortName evidence="17">TrAP</shortName>
    </recommendedName>
</protein>
<keyword evidence="14 17" id="KW-0010">Activator</keyword>
<gene>
    <name evidence="18" type="primary">AC2</name>
</gene>
<evidence type="ECO:0000256" key="1">
    <source>
        <dbReference type="ARBA" id="ARBA00004147"/>
    </source>
</evidence>
<keyword evidence="15 17" id="KW-1035">Host cytoplasm</keyword>
<dbReference type="GO" id="GO:0019028">
    <property type="term" value="C:viral capsid"/>
    <property type="evidence" value="ECO:0007669"/>
    <property type="project" value="InterPro"/>
</dbReference>
<proteinExistence type="inferred from homology"/>
<evidence type="ECO:0000256" key="12">
    <source>
        <dbReference type="ARBA" id="ARBA00022833"/>
    </source>
</evidence>
<comment type="function">
    <text evidence="17">Strong activator of the late viral genes promoters. Acts as a suppressor of RNA-mediated gene silencing, also known as post-transcriptional gene silencing (PTGS), a mechanism of plant viral defense that limits the accumulation of viral RNAs. Also suppresses the host basal defense by interacting with and inhibiting SNF1 kinase, a key regulator of cell metabolism implicated in innate antiviral defense. Determines pathogenicity.</text>
</comment>
<evidence type="ECO:0000256" key="17">
    <source>
        <dbReference type="RuleBase" id="RU363028"/>
    </source>
</evidence>
<dbReference type="Pfam" id="PF01440">
    <property type="entry name" value="Gemini_AL2"/>
    <property type="match status" value="1"/>
</dbReference>
<dbReference type="EMBL" id="LC051112">
    <property type="protein sequence ID" value="BAU21322.1"/>
    <property type="molecule type" value="Genomic_DNA"/>
</dbReference>
<evidence type="ECO:0000256" key="14">
    <source>
        <dbReference type="ARBA" id="ARBA00023159"/>
    </source>
</evidence>
<keyword evidence="11 17" id="KW-0863">Zinc-finger</keyword>
<dbReference type="PRINTS" id="PR00230">
    <property type="entry name" value="GEMCOATAL2"/>
</dbReference>
<dbReference type="GO" id="GO:0042025">
    <property type="term" value="C:host cell nucleus"/>
    <property type="evidence" value="ECO:0007669"/>
    <property type="project" value="UniProtKB-SubCell"/>
</dbReference>
<evidence type="ECO:0000256" key="2">
    <source>
        <dbReference type="ARBA" id="ARBA00004192"/>
    </source>
</evidence>
<dbReference type="InterPro" id="IPR000942">
    <property type="entry name" value="Gemini_AL2"/>
</dbReference>
<keyword evidence="5 17" id="KW-0941">Suppressor of RNA silencing</keyword>
<dbReference type="GO" id="GO:0005198">
    <property type="term" value="F:structural molecule activity"/>
    <property type="evidence" value="ECO:0007669"/>
    <property type="project" value="InterPro"/>
</dbReference>
<keyword evidence="10 17" id="KW-0479">Metal-binding</keyword>
<evidence type="ECO:0000256" key="6">
    <source>
        <dbReference type="ARBA" id="ARBA00022553"/>
    </source>
</evidence>
<evidence type="ECO:0000256" key="9">
    <source>
        <dbReference type="ARBA" id="ARBA00022632"/>
    </source>
</evidence>
<evidence type="ECO:0000256" key="16">
    <source>
        <dbReference type="ARBA" id="ARBA00023280"/>
    </source>
</evidence>
<accession>A0A0U5AB59</accession>
<keyword evidence="12 17" id="KW-0862">Zinc</keyword>
<evidence type="ECO:0000256" key="11">
    <source>
        <dbReference type="ARBA" id="ARBA00022771"/>
    </source>
</evidence>
<keyword evidence="8 17" id="KW-0945">Host-virus interaction</keyword>
<keyword evidence="16" id="KW-0899">Viral immunoevasion</keyword>
<dbReference type="GO" id="GO:0030430">
    <property type="term" value="C:host cell cytoplasm"/>
    <property type="evidence" value="ECO:0007669"/>
    <property type="project" value="UniProtKB-SubCell"/>
</dbReference>
<keyword evidence="7 17" id="KW-1048">Host nucleus</keyword>
<evidence type="ECO:0000256" key="7">
    <source>
        <dbReference type="ARBA" id="ARBA00022562"/>
    </source>
</evidence>
<dbReference type="GO" id="GO:0008270">
    <property type="term" value="F:zinc ion binding"/>
    <property type="evidence" value="ECO:0007669"/>
    <property type="project" value="UniProtKB-KW"/>
</dbReference>
<evidence type="ECO:0000256" key="15">
    <source>
        <dbReference type="ARBA" id="ARBA00023200"/>
    </source>
</evidence>
<sequence>MRPSSPSTAHSTQVPQKILHQIAKRKIIRRRRIDLDCGCSYYLSINCHGHGFSHRGVHHCSSGAEWRLYLEGSKSPLFQGAEAQQQTVQHQHGLHRSTNPIQPQLEESAGDSQVFFNLPHLDSFTSSDLAFLKSI</sequence>
<organism evidence="18">
    <name type="scientific">Pepper yellow leaf curl Indonesia virus</name>
    <dbReference type="NCBI Taxonomy" id="292477"/>
    <lineage>
        <taxon>Viruses</taxon>
        <taxon>Monodnaviria</taxon>
        <taxon>Shotokuvirae</taxon>
        <taxon>Cressdnaviricota</taxon>
        <taxon>Repensiviricetes</taxon>
        <taxon>Geplafuvirales</taxon>
        <taxon>Geminiviridae</taxon>
        <taxon>Begomovirus</taxon>
        <taxon>Begomovirus capsicumindonesiaense</taxon>
    </lineage>
</organism>
<keyword evidence="13 17" id="KW-0238">DNA-binding</keyword>
<evidence type="ECO:0000256" key="5">
    <source>
        <dbReference type="ARBA" id="ARBA00022463"/>
    </source>
</evidence>
<comment type="similarity">
    <text evidence="3 17">Belongs to the geminiviridae transcriptional activator protein family.</text>
</comment>
<comment type="subunit">
    <text evidence="17">Monomer. Homodimer. Homooligomer. Self-interaction correlates with nuclear localization and efficient activation of transcription.</text>
</comment>
<evidence type="ECO:0000256" key="8">
    <source>
        <dbReference type="ARBA" id="ARBA00022581"/>
    </source>
</evidence>
<evidence type="ECO:0000313" key="18">
    <source>
        <dbReference type="EMBL" id="BAU21322.1"/>
    </source>
</evidence>
<keyword evidence="6" id="KW-0597">Phosphoprotein</keyword>
<evidence type="ECO:0000256" key="4">
    <source>
        <dbReference type="ARBA" id="ARBA00014388"/>
    </source>
</evidence>
<dbReference type="GO" id="GO:0003677">
    <property type="term" value="F:DNA binding"/>
    <property type="evidence" value="ECO:0007669"/>
    <property type="project" value="UniProtKB-KW"/>
</dbReference>
<reference evidence="18" key="1">
    <citation type="journal article" date="2016" name="Nettai Nogyo">
        <title>Mixed Infection of Begomoviruses on Pepper Plants at Northern Sumatra, Indonesia.</title>
        <authorList>
            <person name="Koeda S."/>
            <person name="Kesumawati E."/>
            <person name="Tanaka Y."/>
            <person name="Hosokawa M."/>
            <person name="Doi M."/>
            <person name="Kitajima A."/>
        </authorList>
    </citation>
    <scope>NUCLEOTIDE SEQUENCE</scope>
    <source>
        <strain evidence="18">PepYLCIV-BA_A6-1</strain>
    </source>
</reference>
<comment type="domain">
    <text evidence="17">The zinc finger and the transactivation region are involved in PTGS suppression.</text>
</comment>
<evidence type="ECO:0000256" key="3">
    <source>
        <dbReference type="ARBA" id="ARBA00007672"/>
    </source>
</evidence>
<keyword evidence="9" id="KW-1090">Inhibition of host innate immune response by virus</keyword>
<dbReference type="GO" id="GO:0052170">
    <property type="term" value="P:symbiont-mediated suppression of host innate immune response"/>
    <property type="evidence" value="ECO:0007669"/>
    <property type="project" value="UniProtKB-KW"/>
</dbReference>
<evidence type="ECO:0000256" key="10">
    <source>
        <dbReference type="ARBA" id="ARBA00022723"/>
    </source>
</evidence>
<name>A0A0U5AB59_9GEMI</name>
<evidence type="ECO:0000256" key="13">
    <source>
        <dbReference type="ARBA" id="ARBA00023125"/>
    </source>
</evidence>